<evidence type="ECO:0000313" key="2">
    <source>
        <dbReference type="Proteomes" id="UP001354971"/>
    </source>
</evidence>
<sequence length="109" mass="12421">MTEAIADILARQIAEIDDVSHRDWLDSRLVRPRKIELLWEYGESNPIRAWIVAEVGERKVEIAYCEGGHGALGYPWGLVFSGQKYFGSNDSWYPDLKALLADCGYIPDY</sequence>
<dbReference type="Proteomes" id="UP001354971">
    <property type="component" value="Unassembled WGS sequence"/>
</dbReference>
<reference evidence="1 2" key="1">
    <citation type="submission" date="2024-01" db="EMBL/GenBank/DDBJ databases">
        <title>Hyphobacterium bacterium isolated from marine sediment.</title>
        <authorList>
            <person name="Zhao S."/>
        </authorList>
    </citation>
    <scope>NUCLEOTIDE SEQUENCE [LARGE SCALE GENOMIC DNA]</scope>
    <source>
        <strain evidence="2">HN65</strain>
    </source>
</reference>
<name>A0ABU7LQT2_9PROT</name>
<evidence type="ECO:0000313" key="1">
    <source>
        <dbReference type="EMBL" id="MEE2526280.1"/>
    </source>
</evidence>
<dbReference type="EMBL" id="JAZDRP010000004">
    <property type="protein sequence ID" value="MEE2526280.1"/>
    <property type="molecule type" value="Genomic_DNA"/>
</dbReference>
<dbReference type="RefSeq" id="WP_330198943.1">
    <property type="nucleotide sequence ID" value="NZ_JAZDRP010000004.1"/>
</dbReference>
<comment type="caution">
    <text evidence="1">The sequence shown here is derived from an EMBL/GenBank/DDBJ whole genome shotgun (WGS) entry which is preliminary data.</text>
</comment>
<gene>
    <name evidence="1" type="ORF">V0U79_07865</name>
</gene>
<evidence type="ECO:0008006" key="3">
    <source>
        <dbReference type="Google" id="ProtNLM"/>
    </source>
</evidence>
<organism evidence="1 2">
    <name type="scientific">Hyphobacterium lacteum</name>
    <dbReference type="NCBI Taxonomy" id="3116575"/>
    <lineage>
        <taxon>Bacteria</taxon>
        <taxon>Pseudomonadati</taxon>
        <taxon>Pseudomonadota</taxon>
        <taxon>Alphaproteobacteria</taxon>
        <taxon>Maricaulales</taxon>
        <taxon>Maricaulaceae</taxon>
        <taxon>Hyphobacterium</taxon>
    </lineage>
</organism>
<proteinExistence type="predicted"/>
<keyword evidence="2" id="KW-1185">Reference proteome</keyword>
<accession>A0ABU7LQT2</accession>
<protein>
    <recommendedName>
        <fullName evidence="3">Phage protein</fullName>
    </recommendedName>
</protein>